<feature type="chain" id="PRO_5040182424" evidence="3">
    <location>
        <begin position="22"/>
        <end position="247"/>
    </location>
</feature>
<keyword evidence="2" id="KW-0472">Membrane</keyword>
<feature type="non-terminal residue" evidence="4">
    <location>
        <position position="1"/>
    </location>
</feature>
<name>A0A9N9NR76_9GLOM</name>
<feature type="region of interest" description="Disordered" evidence="1">
    <location>
        <begin position="69"/>
        <end position="90"/>
    </location>
</feature>
<feature type="region of interest" description="Disordered" evidence="1">
    <location>
        <begin position="105"/>
        <end position="131"/>
    </location>
</feature>
<dbReference type="AlphaFoldDB" id="A0A9N9NR76"/>
<evidence type="ECO:0000256" key="2">
    <source>
        <dbReference type="SAM" id="Phobius"/>
    </source>
</evidence>
<accession>A0A9N9NR76</accession>
<dbReference type="Proteomes" id="UP000789342">
    <property type="component" value="Unassembled WGS sequence"/>
</dbReference>
<sequence length="247" mass="27573">QSWVGLPLALIMHNLLSNVSTSNNQLISSIGVQQPMTGSCKPPQVSVEIQTFLSDQVIKPQVSQFTTSTQTVTGEFSPKTEAPPSQDHNKIEISTQTPKVLQLSKSTQIPRVPQLSQSTQTLNVSQASQSTQTPKYLQYSQECQTSDPETPAVRLQTPYDKILSHAEITEVSNSKQCEDIEGEDIEGENIEVEQKIERRKYKVEAVKHDKKRSWTFSLFNFVLFLGIFSGIGLVIIEKLGNEELSYC</sequence>
<keyword evidence="3" id="KW-0732">Signal</keyword>
<reference evidence="4" key="1">
    <citation type="submission" date="2021-06" db="EMBL/GenBank/DDBJ databases">
        <authorList>
            <person name="Kallberg Y."/>
            <person name="Tangrot J."/>
            <person name="Rosling A."/>
        </authorList>
    </citation>
    <scope>NUCLEOTIDE SEQUENCE</scope>
    <source>
        <strain evidence="4">CL551</strain>
    </source>
</reference>
<feature type="signal peptide" evidence="3">
    <location>
        <begin position="1"/>
        <end position="21"/>
    </location>
</feature>
<feature type="transmembrane region" description="Helical" evidence="2">
    <location>
        <begin position="216"/>
        <end position="236"/>
    </location>
</feature>
<comment type="caution">
    <text evidence="4">The sequence shown here is derived from an EMBL/GenBank/DDBJ whole genome shotgun (WGS) entry which is preliminary data.</text>
</comment>
<keyword evidence="2" id="KW-0812">Transmembrane</keyword>
<protein>
    <submittedName>
        <fullName evidence="4">18425_t:CDS:1</fullName>
    </submittedName>
</protein>
<keyword evidence="2" id="KW-1133">Transmembrane helix</keyword>
<evidence type="ECO:0000313" key="4">
    <source>
        <dbReference type="EMBL" id="CAG8753843.1"/>
    </source>
</evidence>
<dbReference type="EMBL" id="CAJVPV010036813">
    <property type="protein sequence ID" value="CAG8753843.1"/>
    <property type="molecule type" value="Genomic_DNA"/>
</dbReference>
<proteinExistence type="predicted"/>
<evidence type="ECO:0000313" key="5">
    <source>
        <dbReference type="Proteomes" id="UP000789342"/>
    </source>
</evidence>
<evidence type="ECO:0000256" key="1">
    <source>
        <dbReference type="SAM" id="MobiDB-lite"/>
    </source>
</evidence>
<gene>
    <name evidence="4" type="ORF">AMORRO_LOCUS15476</name>
</gene>
<keyword evidence="5" id="KW-1185">Reference proteome</keyword>
<organism evidence="4 5">
    <name type="scientific">Acaulospora morrowiae</name>
    <dbReference type="NCBI Taxonomy" id="94023"/>
    <lineage>
        <taxon>Eukaryota</taxon>
        <taxon>Fungi</taxon>
        <taxon>Fungi incertae sedis</taxon>
        <taxon>Mucoromycota</taxon>
        <taxon>Glomeromycotina</taxon>
        <taxon>Glomeromycetes</taxon>
        <taxon>Diversisporales</taxon>
        <taxon>Acaulosporaceae</taxon>
        <taxon>Acaulospora</taxon>
    </lineage>
</organism>
<evidence type="ECO:0000256" key="3">
    <source>
        <dbReference type="SAM" id="SignalP"/>
    </source>
</evidence>